<dbReference type="PANTHER" id="PTHR16777">
    <property type="entry name" value="PROTEIN ECT2"/>
    <property type="match status" value="1"/>
</dbReference>
<dbReference type="SMART" id="SM00292">
    <property type="entry name" value="BRCT"/>
    <property type="match status" value="2"/>
</dbReference>
<dbReference type="Gene3D" id="1.20.900.10">
    <property type="entry name" value="Dbl homology (DH) domain"/>
    <property type="match status" value="1"/>
</dbReference>
<feature type="region of interest" description="Disordered" evidence="1">
    <location>
        <begin position="236"/>
        <end position="257"/>
    </location>
</feature>
<dbReference type="GO" id="GO:0007399">
    <property type="term" value="P:nervous system development"/>
    <property type="evidence" value="ECO:0007669"/>
    <property type="project" value="TreeGrafter"/>
</dbReference>
<dbReference type="PROSITE" id="PS50010">
    <property type="entry name" value="DH_2"/>
    <property type="match status" value="1"/>
</dbReference>
<dbReference type="PANTHER" id="PTHR16777:SF2">
    <property type="entry name" value="PROTEIN ECT2"/>
    <property type="match status" value="1"/>
</dbReference>
<dbReference type="OrthoDB" id="9997817at2759"/>
<gene>
    <name evidence="4" type="ORF">SSLN_LOCUS16486</name>
</gene>
<dbReference type="Gene3D" id="3.40.50.10190">
    <property type="entry name" value="BRCT domain"/>
    <property type="match status" value="2"/>
</dbReference>
<feature type="domain" description="DH" evidence="2">
    <location>
        <begin position="462"/>
        <end position="692"/>
    </location>
</feature>
<dbReference type="InterPro" id="IPR036420">
    <property type="entry name" value="BRCT_dom_sf"/>
</dbReference>
<dbReference type="AlphaFoldDB" id="A0A183TJ38"/>
<protein>
    <submittedName>
        <fullName evidence="6">DNA topoisomerase 2-binding protein 1</fullName>
    </submittedName>
</protein>
<organism evidence="6">
    <name type="scientific">Schistocephalus solidus</name>
    <name type="common">Tapeworm</name>
    <dbReference type="NCBI Taxonomy" id="70667"/>
    <lineage>
        <taxon>Eukaryota</taxon>
        <taxon>Metazoa</taxon>
        <taxon>Spiralia</taxon>
        <taxon>Lophotrochozoa</taxon>
        <taxon>Platyhelminthes</taxon>
        <taxon>Cestoda</taxon>
        <taxon>Eucestoda</taxon>
        <taxon>Diphyllobothriidea</taxon>
        <taxon>Diphyllobothriidae</taxon>
        <taxon>Schistocephalus</taxon>
    </lineage>
</organism>
<reference evidence="4 5" key="2">
    <citation type="submission" date="2018-11" db="EMBL/GenBank/DDBJ databases">
        <authorList>
            <consortium name="Pathogen Informatics"/>
        </authorList>
    </citation>
    <scope>NUCLEOTIDE SEQUENCE [LARGE SCALE GENOMIC DNA]</scope>
    <source>
        <strain evidence="4 5">NST_G2</strain>
    </source>
</reference>
<evidence type="ECO:0000259" key="3">
    <source>
        <dbReference type="PROSITE" id="PS50172"/>
    </source>
</evidence>
<dbReference type="InterPro" id="IPR026817">
    <property type="entry name" value="Ect2"/>
</dbReference>
<evidence type="ECO:0000313" key="6">
    <source>
        <dbReference type="WBParaSite" id="SSLN_0001711401-mRNA-1"/>
    </source>
</evidence>
<feature type="region of interest" description="Disordered" evidence="1">
    <location>
        <begin position="809"/>
        <end position="831"/>
    </location>
</feature>
<dbReference type="PROSITE" id="PS50172">
    <property type="entry name" value="BRCT"/>
    <property type="match status" value="2"/>
</dbReference>
<dbReference type="InterPro" id="IPR001357">
    <property type="entry name" value="BRCT_dom"/>
</dbReference>
<name>A0A183TJ38_SCHSO</name>
<reference evidence="6" key="1">
    <citation type="submission" date="2016-06" db="UniProtKB">
        <authorList>
            <consortium name="WormBaseParasite"/>
        </authorList>
    </citation>
    <scope>IDENTIFICATION</scope>
</reference>
<dbReference type="InterPro" id="IPR000219">
    <property type="entry name" value="DH_dom"/>
</dbReference>
<evidence type="ECO:0000259" key="2">
    <source>
        <dbReference type="PROSITE" id="PS50010"/>
    </source>
</evidence>
<dbReference type="GO" id="GO:0005096">
    <property type="term" value="F:GTPase activator activity"/>
    <property type="evidence" value="ECO:0007669"/>
    <property type="project" value="InterPro"/>
</dbReference>
<dbReference type="SUPFAM" id="SSF52113">
    <property type="entry name" value="BRCT domain"/>
    <property type="match status" value="2"/>
</dbReference>
<dbReference type="STRING" id="70667.A0A183TJ38"/>
<dbReference type="Pfam" id="PF12738">
    <property type="entry name" value="PTCB-BRCT"/>
    <property type="match status" value="1"/>
</dbReference>
<sequence>MSQVVVSFTGFRDRVYVNHLASLVHWMGGSVRRRLDADVTHLVAYRCAGEKVRKAALTSTNITTVSASWIESAWDLRISDPFFDSTEPDFVNKHRAKVFQSCCIYFVGFPMHSRTLKELKDLVQEHNGSLAKSLCDEQLTHVIVSDEWPSALGSPDMSDLLVRSPNTAVQESSTDIAQNLCSELKEVSFRVPVLRLDWFWKSLQCTYICHPRDYLCVPANFQSSVILSPELQSAPLLSPRSSVDTSPPGTKFEKPNSSADILLPEAGKENLDPHNEANSLFHGYFSTGELPTTASKSRPKLTTGEHSLMSDPGFNECSRSTSRNHLVAQLADPLNLRSNRARYQSSSAVSYTPARDSRAPLALECAKTAPLNARTVGRVSEDLHYLLTTSQMSNSASLLDATYASDVSYPHRCLSSGFSPMLPIAQASGSVGLVTVSPTVASTSPNPNLSRTPLEAFKSSFERNYVTVLEYLTQTAFYVSRELLSVPTPIALRCLLRVPSPPYSQFYSLVPPQDWTTVYFLLNCKLRFPALQEVVNESQVGGAILPRAEAEIVFGKLVPVYNFHKRLQESLEVLEVNWDNESSRLGGLLLPQIEEMDRVYCHYTQFYSAPHLKELGDQYPRFLAFMRQVERRKESGRQSLSDLLIRPVQRLPSMLLLMQGIMKFTPASHPDHTDIRSFVEKLEGVLSNIDARLKKNDELISLLTLYHKINGAPPEMLSSSRSLISSLSVFQLSLNASGQPCLEPVTLFLLTDSLEVVRPKKRHTGEPMAHAIQAAVDAVQGESHEPGGHTDTSNPRAVTEECTGCGGDHASTGVSRTGSGASNSTTGFGRGGGKRRYHFTHLFMLKLQDIKRVGSRLIMHLLIVAVLIGTIQIEPT</sequence>
<dbReference type="GO" id="GO:0005634">
    <property type="term" value="C:nucleus"/>
    <property type="evidence" value="ECO:0007669"/>
    <property type="project" value="InterPro"/>
</dbReference>
<dbReference type="Proteomes" id="UP000275846">
    <property type="component" value="Unassembled WGS sequence"/>
</dbReference>
<evidence type="ECO:0000313" key="4">
    <source>
        <dbReference type="EMBL" id="VDM02872.1"/>
    </source>
</evidence>
<dbReference type="GO" id="GO:0005085">
    <property type="term" value="F:guanyl-nucleotide exchange factor activity"/>
    <property type="evidence" value="ECO:0007669"/>
    <property type="project" value="InterPro"/>
</dbReference>
<dbReference type="EMBL" id="UYSU01041144">
    <property type="protein sequence ID" value="VDM02872.1"/>
    <property type="molecule type" value="Genomic_DNA"/>
</dbReference>
<dbReference type="SMART" id="SM00325">
    <property type="entry name" value="RhoGEF"/>
    <property type="match status" value="1"/>
</dbReference>
<feature type="compositionally biased region" description="Polar residues" evidence="1">
    <location>
        <begin position="239"/>
        <end position="248"/>
    </location>
</feature>
<dbReference type="Pfam" id="PF00621">
    <property type="entry name" value="RhoGEF"/>
    <property type="match status" value="1"/>
</dbReference>
<evidence type="ECO:0000313" key="5">
    <source>
        <dbReference type="Proteomes" id="UP000275846"/>
    </source>
</evidence>
<keyword evidence="5" id="KW-1185">Reference proteome</keyword>
<dbReference type="GO" id="GO:0005938">
    <property type="term" value="C:cell cortex"/>
    <property type="evidence" value="ECO:0007669"/>
    <property type="project" value="TreeGrafter"/>
</dbReference>
<feature type="compositionally biased region" description="Polar residues" evidence="1">
    <location>
        <begin position="812"/>
        <end position="826"/>
    </location>
</feature>
<dbReference type="InterPro" id="IPR035899">
    <property type="entry name" value="DBL_dom_sf"/>
</dbReference>
<dbReference type="SUPFAM" id="SSF48065">
    <property type="entry name" value="DBL homology domain (DH-domain)"/>
    <property type="match status" value="1"/>
</dbReference>
<dbReference type="GO" id="GO:2000431">
    <property type="term" value="P:regulation of cytokinesis, actomyosin contractile ring assembly"/>
    <property type="evidence" value="ECO:0007669"/>
    <property type="project" value="InterPro"/>
</dbReference>
<dbReference type="WBParaSite" id="SSLN_0001711401-mRNA-1">
    <property type="protein sequence ID" value="SSLN_0001711401-mRNA-1"/>
    <property type="gene ID" value="SSLN_0001711401"/>
</dbReference>
<feature type="region of interest" description="Disordered" evidence="1">
    <location>
        <begin position="291"/>
        <end position="313"/>
    </location>
</feature>
<proteinExistence type="predicted"/>
<accession>A0A183TJ38</accession>
<evidence type="ECO:0000256" key="1">
    <source>
        <dbReference type="SAM" id="MobiDB-lite"/>
    </source>
</evidence>
<dbReference type="GO" id="GO:0000281">
    <property type="term" value="P:mitotic cytokinesis"/>
    <property type="evidence" value="ECO:0007669"/>
    <property type="project" value="TreeGrafter"/>
</dbReference>
<feature type="domain" description="BRCT" evidence="3">
    <location>
        <begin position="94"/>
        <end position="216"/>
    </location>
</feature>
<feature type="domain" description="BRCT" evidence="3">
    <location>
        <begin position="1"/>
        <end position="70"/>
    </location>
</feature>